<keyword evidence="2" id="KW-1185">Reference proteome</keyword>
<sequence>MYLVFGKRAVLYSNKAGFASNIFAKKNNGKVSQNPCR</sequence>
<reference evidence="1 2" key="1">
    <citation type="submission" date="2007-01" db="EMBL/GenBank/DDBJ databases">
        <authorList>
            <person name="Haygood M."/>
            <person name="Podell S."/>
            <person name="Anderson C."/>
            <person name="Hopkinson B."/>
            <person name="Roe K."/>
            <person name="Barbeau K."/>
            <person name="Gaasterland T."/>
            <person name="Ferriera S."/>
            <person name="Johnson J."/>
            <person name="Kravitz S."/>
            <person name="Beeson K."/>
            <person name="Sutton G."/>
            <person name="Rogers Y.-H."/>
            <person name="Friedman R."/>
            <person name="Frazier M."/>
            <person name="Venter J.C."/>
        </authorList>
    </citation>
    <scope>NUCLEOTIDE SEQUENCE [LARGE SCALE GENOMIC DNA]</scope>
    <source>
        <strain evidence="1 2">ATCC 23134</strain>
    </source>
</reference>
<dbReference type="AlphaFoldDB" id="A1ZTW5"/>
<evidence type="ECO:0000313" key="2">
    <source>
        <dbReference type="Proteomes" id="UP000004095"/>
    </source>
</evidence>
<comment type="caution">
    <text evidence="1">The sequence shown here is derived from an EMBL/GenBank/DDBJ whole genome shotgun (WGS) entry which is preliminary data.</text>
</comment>
<dbReference type="Proteomes" id="UP000004095">
    <property type="component" value="Unassembled WGS sequence"/>
</dbReference>
<name>A1ZTW5_MICM2</name>
<accession>A1ZTW5</accession>
<proteinExistence type="predicted"/>
<organism evidence="1 2">
    <name type="scientific">Microscilla marina ATCC 23134</name>
    <dbReference type="NCBI Taxonomy" id="313606"/>
    <lineage>
        <taxon>Bacteria</taxon>
        <taxon>Pseudomonadati</taxon>
        <taxon>Bacteroidota</taxon>
        <taxon>Cytophagia</taxon>
        <taxon>Cytophagales</taxon>
        <taxon>Microscillaceae</taxon>
        <taxon>Microscilla</taxon>
    </lineage>
</organism>
<evidence type="ECO:0000313" key="1">
    <source>
        <dbReference type="EMBL" id="EAY26217.1"/>
    </source>
</evidence>
<dbReference type="EMBL" id="AAWS01000037">
    <property type="protein sequence ID" value="EAY26217.1"/>
    <property type="molecule type" value="Genomic_DNA"/>
</dbReference>
<protein>
    <submittedName>
        <fullName evidence="1">Uncharacterized protein</fullName>
    </submittedName>
</protein>
<gene>
    <name evidence="1" type="ORF">M23134_02549</name>
</gene>